<dbReference type="InterPro" id="IPR013783">
    <property type="entry name" value="Ig-like_fold"/>
</dbReference>
<accession>A0A146KJ08</accession>
<evidence type="ECO:0000256" key="1">
    <source>
        <dbReference type="ARBA" id="ARBA00000448"/>
    </source>
</evidence>
<dbReference type="GO" id="GO:0009251">
    <property type="term" value="P:glucan catabolic process"/>
    <property type="evidence" value="ECO:0007669"/>
    <property type="project" value="TreeGrafter"/>
</dbReference>
<comment type="similarity">
    <text evidence="3 10">Belongs to the glycosyl hydrolase 3 family.</text>
</comment>
<evidence type="ECO:0000256" key="10">
    <source>
        <dbReference type="RuleBase" id="RU361161"/>
    </source>
</evidence>
<comment type="catalytic activity">
    <reaction evidence="1">
        <text>Hydrolysis of terminal, non-reducing beta-D-glucosyl residues with release of beta-D-glucose.</text>
        <dbReference type="EC" id="3.2.1.21"/>
    </reaction>
</comment>
<dbReference type="AlphaFoldDB" id="A0A146KJ08"/>
<dbReference type="Pfam" id="PF00933">
    <property type="entry name" value="Glyco_hydro_3"/>
    <property type="match status" value="1"/>
</dbReference>
<proteinExistence type="inferred from homology"/>
<dbReference type="FunFam" id="3.20.20.300:FF:000005">
    <property type="entry name" value="Periplasmic beta-glucosidase"/>
    <property type="match status" value="1"/>
</dbReference>
<name>A0A146KJ08_9EUKA</name>
<feature type="transmembrane region" description="Helical" evidence="11">
    <location>
        <begin position="737"/>
        <end position="763"/>
    </location>
</feature>
<gene>
    <name evidence="13" type="ORF">TPC1_10248</name>
</gene>
<dbReference type="Pfam" id="PF14310">
    <property type="entry name" value="Fn3-like"/>
    <property type="match status" value="1"/>
</dbReference>
<dbReference type="FunFam" id="2.60.40.10:FF:000495">
    <property type="entry name" value="Periplasmic beta-glucosidase"/>
    <property type="match status" value="1"/>
</dbReference>
<dbReference type="InterPro" id="IPR017853">
    <property type="entry name" value="GH"/>
</dbReference>
<keyword evidence="11" id="KW-0812">Transmembrane</keyword>
<evidence type="ECO:0000256" key="9">
    <source>
        <dbReference type="ARBA" id="ARBA00067498"/>
    </source>
</evidence>
<evidence type="ECO:0000256" key="2">
    <source>
        <dbReference type="ARBA" id="ARBA00004418"/>
    </source>
</evidence>
<evidence type="ECO:0000256" key="5">
    <source>
        <dbReference type="ARBA" id="ARBA00022729"/>
    </source>
</evidence>
<keyword evidence="7 10" id="KW-0378">Hydrolase</keyword>
<dbReference type="InterPro" id="IPR002772">
    <property type="entry name" value="Glyco_hydro_3_C"/>
</dbReference>
<evidence type="ECO:0000256" key="6">
    <source>
        <dbReference type="ARBA" id="ARBA00022764"/>
    </source>
</evidence>
<dbReference type="Gene3D" id="3.20.20.300">
    <property type="entry name" value="Glycoside hydrolase, family 3, N-terminal domain"/>
    <property type="match status" value="1"/>
</dbReference>
<evidence type="ECO:0000256" key="8">
    <source>
        <dbReference type="ARBA" id="ARBA00023295"/>
    </source>
</evidence>
<evidence type="ECO:0000256" key="7">
    <source>
        <dbReference type="ARBA" id="ARBA00022801"/>
    </source>
</evidence>
<evidence type="ECO:0000256" key="4">
    <source>
        <dbReference type="ARBA" id="ARBA00012744"/>
    </source>
</evidence>
<dbReference type="SUPFAM" id="SSF52279">
    <property type="entry name" value="Beta-D-glucan exohydrolase, C-terminal domain"/>
    <property type="match status" value="1"/>
</dbReference>
<organism evidence="13">
    <name type="scientific">Trepomonas sp. PC1</name>
    <dbReference type="NCBI Taxonomy" id="1076344"/>
    <lineage>
        <taxon>Eukaryota</taxon>
        <taxon>Metamonada</taxon>
        <taxon>Diplomonadida</taxon>
        <taxon>Hexamitidae</taxon>
        <taxon>Hexamitinae</taxon>
        <taxon>Trepomonas</taxon>
    </lineage>
</organism>
<dbReference type="EC" id="3.2.1.21" evidence="4"/>
<dbReference type="EMBL" id="GDID01000179">
    <property type="protein sequence ID" value="JAP96427.1"/>
    <property type="molecule type" value="Transcribed_RNA"/>
</dbReference>
<dbReference type="Pfam" id="PF01915">
    <property type="entry name" value="Glyco_hydro_3_C"/>
    <property type="match status" value="1"/>
</dbReference>
<dbReference type="PANTHER" id="PTHR30620">
    <property type="entry name" value="PERIPLASMIC BETA-GLUCOSIDASE-RELATED"/>
    <property type="match status" value="1"/>
</dbReference>
<dbReference type="GO" id="GO:0008422">
    <property type="term" value="F:beta-glucosidase activity"/>
    <property type="evidence" value="ECO:0007669"/>
    <property type="project" value="UniProtKB-EC"/>
</dbReference>
<dbReference type="SUPFAM" id="SSF51445">
    <property type="entry name" value="(Trans)glycosidases"/>
    <property type="match status" value="1"/>
</dbReference>
<protein>
    <recommendedName>
        <fullName evidence="9">Periplasmic beta-glucosidase</fullName>
        <ecNumber evidence="4">3.2.1.21</ecNumber>
    </recommendedName>
</protein>
<keyword evidence="6" id="KW-0574">Periplasm</keyword>
<dbReference type="PRINTS" id="PR00133">
    <property type="entry name" value="GLHYDRLASE3"/>
</dbReference>
<comment type="subcellular location">
    <subcellularLocation>
        <location evidence="2">Periplasm</location>
    </subcellularLocation>
</comment>
<dbReference type="FunFam" id="3.40.50.1700:FF:000004">
    <property type="entry name" value="Periplasmic beta-glucosidase"/>
    <property type="match status" value="1"/>
</dbReference>
<dbReference type="SMART" id="SM01217">
    <property type="entry name" value="Fn3_like"/>
    <property type="match status" value="1"/>
</dbReference>
<dbReference type="PROSITE" id="PS00775">
    <property type="entry name" value="GLYCOSYL_HYDROL_F3"/>
    <property type="match status" value="1"/>
</dbReference>
<dbReference type="InterPro" id="IPR026891">
    <property type="entry name" value="Fn3-like"/>
</dbReference>
<keyword evidence="5" id="KW-0732">Signal</keyword>
<keyword evidence="11" id="KW-0472">Membrane</keyword>
<dbReference type="NCBIfam" id="NF011678">
    <property type="entry name" value="PRK15098.1"/>
    <property type="match status" value="1"/>
</dbReference>
<dbReference type="PANTHER" id="PTHR30620:SF16">
    <property type="entry name" value="LYSOSOMAL BETA GLUCOSIDASE"/>
    <property type="match status" value="1"/>
</dbReference>
<dbReference type="InterPro" id="IPR036962">
    <property type="entry name" value="Glyco_hydro_3_N_sf"/>
</dbReference>
<evidence type="ECO:0000313" key="13">
    <source>
        <dbReference type="EMBL" id="JAP96427.1"/>
    </source>
</evidence>
<dbReference type="InterPro" id="IPR001764">
    <property type="entry name" value="Glyco_hydro_3_N"/>
</dbReference>
<feature type="non-terminal residue" evidence="13">
    <location>
        <position position="1"/>
    </location>
</feature>
<evidence type="ECO:0000256" key="3">
    <source>
        <dbReference type="ARBA" id="ARBA00005336"/>
    </source>
</evidence>
<reference evidence="13" key="1">
    <citation type="submission" date="2015-07" db="EMBL/GenBank/DDBJ databases">
        <title>Adaptation to a free-living lifestyle via gene acquisitions in the diplomonad Trepomonas sp. PC1.</title>
        <authorList>
            <person name="Xu F."/>
            <person name="Jerlstrom-Hultqvist J."/>
            <person name="Kolisko M."/>
            <person name="Simpson A.G.B."/>
            <person name="Roger A.J."/>
            <person name="Svard S.G."/>
            <person name="Andersson J.O."/>
        </authorList>
    </citation>
    <scope>NUCLEOTIDE SEQUENCE</scope>
    <source>
        <strain evidence="13">PC1</strain>
    </source>
</reference>
<evidence type="ECO:0000259" key="12">
    <source>
        <dbReference type="SMART" id="SM01217"/>
    </source>
</evidence>
<evidence type="ECO:0000256" key="11">
    <source>
        <dbReference type="SAM" id="Phobius"/>
    </source>
</evidence>
<feature type="domain" description="Fibronectin type III-like" evidence="12">
    <location>
        <begin position="650"/>
        <end position="719"/>
    </location>
</feature>
<dbReference type="InterPro" id="IPR051915">
    <property type="entry name" value="Cellulose_Degrad_GH3"/>
</dbReference>
<dbReference type="Gene3D" id="2.60.40.10">
    <property type="entry name" value="Immunoglobulins"/>
    <property type="match status" value="1"/>
</dbReference>
<sequence length="780" mass="85418">CIMAYCKTVKDSAQSIDDKVKKLLAKMTLDEKIGQVVQISGEEVTGPAGEKINITEYIKEGKVGSVLNIIGAANTKTFQKVAVEQSRLKIPLLFGYDVIHGYRTTFPVPLAQASSWDPEVVKKAQKVSGREAAASGISWTFTPMLDIARDPRWGRVVEGFGEDPYLTSVMGKASIEGFQGNDLKDKESIMACAKHYVAYGAVQAGREYYTVDISKRAMYETYLKPFEAAVKANVASVMPAFTTFNNIPMSANKELLNDVLREKWGFDGVTVSDWDAIHELVAHGVAKDGAAAAKLALSAGMDIDMMGGDYEKSLKKLVEGKNVSISLLDKAVTRILAMKYKLGLFDDPYKYCDEEKEKKEILSDENRKAAYEVAKESIVLLKNKDNILPLSSAKKIALIGPLANNSFDPIGPWSAQGRGEDTITVLAGIQKAYPQIEINYAKGSDFETNTQETIQQAVDAADQSDIVVVVAGENRDQSGEAASRSNIRIPEAQQQLIKALKGTGKQIVLVLMNGRPLDLTWEDQTVDAIVEAWQLGTETGNAVSDVLFGKHNPAGKLTITFPRSVGQIPLFYNHLMGGRPAPVNYLDKDVKYVSKYLDVANEPLYPFGFGLSYTTYEYSNIQINKKQINVNDSVVVTASIKNNGTVDGSEIVQFYMRDLVGSVARPVIELKGFQKIAVKVGETKTVQFTLTPEQMQMYDENMTLVIEPGTFEVMVGSNSVTYLKETFEVIEVAQNGLSAGAVVGIIIGVVALIAIVGATVWFVSKKKKTYQPIDERPQAE</sequence>
<dbReference type="InterPro" id="IPR019800">
    <property type="entry name" value="Glyco_hydro_3_AS"/>
</dbReference>
<dbReference type="InterPro" id="IPR036881">
    <property type="entry name" value="Glyco_hydro_3_C_sf"/>
</dbReference>
<dbReference type="Gene3D" id="3.40.50.1700">
    <property type="entry name" value="Glycoside hydrolase family 3 C-terminal domain"/>
    <property type="match status" value="1"/>
</dbReference>
<keyword evidence="8 10" id="KW-0326">Glycosidase</keyword>
<keyword evidence="11" id="KW-1133">Transmembrane helix</keyword>